<protein>
    <submittedName>
        <fullName evidence="9">MFS general substrate transporter</fullName>
    </submittedName>
</protein>
<feature type="domain" description="Major facilitator superfamily (MFS) profile" evidence="8">
    <location>
        <begin position="543"/>
        <end position="737"/>
    </location>
</feature>
<dbReference type="GO" id="GO:0008324">
    <property type="term" value="F:monoatomic cation transmembrane transporter activity"/>
    <property type="evidence" value="ECO:0007669"/>
    <property type="project" value="InterPro"/>
</dbReference>
<keyword evidence="2" id="KW-0813">Transport</keyword>
<accession>A0A2G8SJX2</accession>
<evidence type="ECO:0000256" key="6">
    <source>
        <dbReference type="SAM" id="MobiDB-lite"/>
    </source>
</evidence>
<dbReference type="SUPFAM" id="SSF161111">
    <property type="entry name" value="Cation efflux protein transmembrane domain-like"/>
    <property type="match status" value="1"/>
</dbReference>
<evidence type="ECO:0000256" key="7">
    <source>
        <dbReference type="SAM" id="Phobius"/>
    </source>
</evidence>
<dbReference type="Gene3D" id="3.30.70.1350">
    <property type="entry name" value="Cation efflux protein, cytoplasmic domain"/>
    <property type="match status" value="1"/>
</dbReference>
<evidence type="ECO:0000313" key="9">
    <source>
        <dbReference type="EMBL" id="PIL34069.1"/>
    </source>
</evidence>
<dbReference type="Pfam" id="PF07690">
    <property type="entry name" value="MFS_1"/>
    <property type="match status" value="1"/>
</dbReference>
<evidence type="ECO:0000256" key="2">
    <source>
        <dbReference type="ARBA" id="ARBA00022448"/>
    </source>
</evidence>
<feature type="transmembrane region" description="Helical" evidence="7">
    <location>
        <begin position="708"/>
        <end position="728"/>
    </location>
</feature>
<dbReference type="InterPro" id="IPR020846">
    <property type="entry name" value="MFS_dom"/>
</dbReference>
<dbReference type="Gene3D" id="1.20.1510.10">
    <property type="entry name" value="Cation efflux protein transmembrane domain"/>
    <property type="match status" value="1"/>
</dbReference>
<keyword evidence="10" id="KW-1185">Reference proteome</keyword>
<evidence type="ECO:0000256" key="1">
    <source>
        <dbReference type="ARBA" id="ARBA00004141"/>
    </source>
</evidence>
<name>A0A2G8SJX2_9APHY</name>
<comment type="caution">
    <text evidence="9">The sequence shown here is derived from an EMBL/GenBank/DDBJ whole genome shotgun (WGS) entry which is preliminary data.</text>
</comment>
<keyword evidence="5 7" id="KW-0472">Membrane</keyword>
<dbReference type="OrthoDB" id="435980at2759"/>
<dbReference type="AlphaFoldDB" id="A0A2G8SJX2"/>
<sequence length="737" mass="78770">MATLTARRAHSTQSKGKEPQRTTESQDPDHDHSHDPHTRSHSHSHSHSHSFLGSLVHSHDHTEEGHGKDAEQIVQALKGEGDRGSKITLVGLASNVVLTGAKGAAGWYMNSAALLADAGHCLGDLVGDFITLFSWRLSRQPPSERYPYGYGKFEVLGTTLVSILLTGGALGIGLHSWSLLMEVLSTSAATMGPGPLHDILSRIVDVAQAVPSIASEHAHVHAHSHGHGHGDGALDPNAAWFAAVSVLAKEWLYRITKRVADEERSPVLMANAVHHRSDAFGSAVALVAILGNWWFPHLPLDPIGGLIVSVLIFQQGWGLLMTALRQLTDAGVSASTKTALLDALRPLVHPPTSSPDAAPTNGDMRAAAETLLAVSDLRAMRTGANMFVDLTAHVPAQLTVEEATAIERRIREALVEVRRDVKEVRVSHLIFLQGVLFGISGGMLYVPVVRLIPEWFSERKGLAGGIIFGGGGFGGFVFPFLLNAMLESVGLRWTLRIWAVVSTVIIGIALLGIRPRLPIPKFTGGQERPRFIPPQLDLLTSPLFWSVSLTLLLQGLSFFPVSLYITSFTTALSTSFTAIVVTSIFNSSAVGGQIILGHLSDRYPYTWVMFFSAIGSGTAAFLLWGLASSATQLYFFAVVFGALRRLLLNVAERLLRLRPRHAGLALSGTSVFKGVSAIIGPIISGLLLQSGRGSSIGGVFGREGYGSVEIFVGSCAIATGAGSVLVAIMSRRARLAS</sequence>
<dbReference type="STRING" id="1077348.A0A2G8SJX2"/>
<dbReference type="InterPro" id="IPR011701">
    <property type="entry name" value="MFS"/>
</dbReference>
<dbReference type="InterPro" id="IPR058533">
    <property type="entry name" value="Cation_efflux_TM"/>
</dbReference>
<dbReference type="Gene3D" id="1.20.1250.20">
    <property type="entry name" value="MFS general substrate transporter like domains"/>
    <property type="match status" value="2"/>
</dbReference>
<evidence type="ECO:0000256" key="3">
    <source>
        <dbReference type="ARBA" id="ARBA00022692"/>
    </source>
</evidence>
<keyword evidence="4 7" id="KW-1133">Transmembrane helix</keyword>
<feature type="compositionally biased region" description="Basic and acidic residues" evidence="6">
    <location>
        <begin position="27"/>
        <end position="38"/>
    </location>
</feature>
<dbReference type="InterPro" id="IPR002524">
    <property type="entry name" value="Cation_efflux"/>
</dbReference>
<feature type="transmembrane region" description="Helical" evidence="7">
    <location>
        <begin position="461"/>
        <end position="481"/>
    </location>
</feature>
<dbReference type="PANTHER" id="PTHR43840:SF15">
    <property type="entry name" value="MITOCHONDRIAL METAL TRANSPORTER 1-RELATED"/>
    <property type="match status" value="1"/>
</dbReference>
<feature type="transmembrane region" description="Helical" evidence="7">
    <location>
        <begin position="493"/>
        <end position="513"/>
    </location>
</feature>
<dbReference type="InterPro" id="IPR036259">
    <property type="entry name" value="MFS_trans_sf"/>
</dbReference>
<feature type="transmembrane region" description="Helical" evidence="7">
    <location>
        <begin position="538"/>
        <end position="557"/>
    </location>
</feature>
<feature type="region of interest" description="Disordered" evidence="6">
    <location>
        <begin position="1"/>
        <end position="51"/>
    </location>
</feature>
<dbReference type="EMBL" id="AYKW01000006">
    <property type="protein sequence ID" value="PIL34069.1"/>
    <property type="molecule type" value="Genomic_DNA"/>
</dbReference>
<dbReference type="Pfam" id="PF01545">
    <property type="entry name" value="Cation_efflux"/>
    <property type="match status" value="2"/>
</dbReference>
<dbReference type="SUPFAM" id="SSF103473">
    <property type="entry name" value="MFS general substrate transporter"/>
    <property type="match status" value="1"/>
</dbReference>
<dbReference type="InterPro" id="IPR027469">
    <property type="entry name" value="Cation_efflux_TMD_sf"/>
</dbReference>
<feature type="transmembrane region" description="Helical" evidence="7">
    <location>
        <begin position="429"/>
        <end position="449"/>
    </location>
</feature>
<dbReference type="PANTHER" id="PTHR43840">
    <property type="entry name" value="MITOCHONDRIAL METAL TRANSPORTER 1-RELATED"/>
    <property type="match status" value="1"/>
</dbReference>
<dbReference type="GO" id="GO:0098771">
    <property type="term" value="P:inorganic ion homeostasis"/>
    <property type="evidence" value="ECO:0007669"/>
    <property type="project" value="UniProtKB-ARBA"/>
</dbReference>
<evidence type="ECO:0000256" key="4">
    <source>
        <dbReference type="ARBA" id="ARBA00022989"/>
    </source>
</evidence>
<feature type="compositionally biased region" description="Basic residues" evidence="6">
    <location>
        <begin position="39"/>
        <end position="48"/>
    </location>
</feature>
<evidence type="ECO:0000256" key="5">
    <source>
        <dbReference type="ARBA" id="ARBA00023136"/>
    </source>
</evidence>
<reference evidence="9 10" key="1">
    <citation type="journal article" date="2015" name="Sci. Rep.">
        <title>Chromosome-level genome map provides insights into diverse defense mechanisms in the medicinal fungus Ganoderma sinense.</title>
        <authorList>
            <person name="Zhu Y."/>
            <person name="Xu J."/>
            <person name="Sun C."/>
            <person name="Zhou S."/>
            <person name="Xu H."/>
            <person name="Nelson D.R."/>
            <person name="Qian J."/>
            <person name="Song J."/>
            <person name="Luo H."/>
            <person name="Xiang L."/>
            <person name="Li Y."/>
            <person name="Xu Z."/>
            <person name="Ji A."/>
            <person name="Wang L."/>
            <person name="Lu S."/>
            <person name="Hayward A."/>
            <person name="Sun W."/>
            <person name="Li X."/>
            <person name="Schwartz D.C."/>
            <person name="Wang Y."/>
            <person name="Chen S."/>
        </authorList>
    </citation>
    <scope>NUCLEOTIDE SEQUENCE [LARGE SCALE GENOMIC DNA]</scope>
    <source>
        <strain evidence="9 10">ZZ0214-1</strain>
    </source>
</reference>
<dbReference type="InterPro" id="IPR050291">
    <property type="entry name" value="CDF_Transporter"/>
</dbReference>
<proteinExistence type="predicted"/>
<evidence type="ECO:0000259" key="8">
    <source>
        <dbReference type="PROSITE" id="PS50850"/>
    </source>
</evidence>
<comment type="subcellular location">
    <subcellularLocation>
        <location evidence="1">Membrane</location>
        <topology evidence="1">Multi-pass membrane protein</topology>
    </subcellularLocation>
</comment>
<feature type="transmembrane region" description="Helical" evidence="7">
    <location>
        <begin position="663"/>
        <end position="688"/>
    </location>
</feature>
<keyword evidence="3 7" id="KW-0812">Transmembrane</keyword>
<dbReference type="GO" id="GO:0030003">
    <property type="term" value="P:intracellular monoatomic cation homeostasis"/>
    <property type="evidence" value="ECO:0007669"/>
    <property type="project" value="UniProtKB-ARBA"/>
</dbReference>
<dbReference type="GO" id="GO:0016020">
    <property type="term" value="C:membrane"/>
    <property type="evidence" value="ECO:0007669"/>
    <property type="project" value="UniProtKB-SubCell"/>
</dbReference>
<dbReference type="SUPFAM" id="SSF160240">
    <property type="entry name" value="Cation efflux protein cytoplasmic domain-like"/>
    <property type="match status" value="1"/>
</dbReference>
<dbReference type="InterPro" id="IPR036837">
    <property type="entry name" value="Cation_efflux_CTD_sf"/>
</dbReference>
<dbReference type="PROSITE" id="PS50850">
    <property type="entry name" value="MFS"/>
    <property type="match status" value="1"/>
</dbReference>
<dbReference type="NCBIfam" id="TIGR01297">
    <property type="entry name" value="CDF"/>
    <property type="match status" value="1"/>
</dbReference>
<dbReference type="Proteomes" id="UP000230002">
    <property type="component" value="Unassembled WGS sequence"/>
</dbReference>
<evidence type="ECO:0000313" key="10">
    <source>
        <dbReference type="Proteomes" id="UP000230002"/>
    </source>
</evidence>
<gene>
    <name evidence="9" type="ORF">GSI_03780</name>
</gene>
<organism evidence="9 10">
    <name type="scientific">Ganoderma sinense ZZ0214-1</name>
    <dbReference type="NCBI Taxonomy" id="1077348"/>
    <lineage>
        <taxon>Eukaryota</taxon>
        <taxon>Fungi</taxon>
        <taxon>Dikarya</taxon>
        <taxon>Basidiomycota</taxon>
        <taxon>Agaricomycotina</taxon>
        <taxon>Agaricomycetes</taxon>
        <taxon>Polyporales</taxon>
        <taxon>Polyporaceae</taxon>
        <taxon>Ganoderma</taxon>
    </lineage>
</organism>